<comment type="caution">
    <text evidence="4">The sequence shown here is derived from an EMBL/GenBank/DDBJ whole genome shotgun (WGS) entry which is preliminary data.</text>
</comment>
<proteinExistence type="predicted"/>
<dbReference type="Gene3D" id="1.25.40.20">
    <property type="entry name" value="Ankyrin repeat-containing domain"/>
    <property type="match status" value="6"/>
</dbReference>
<evidence type="ECO:0000256" key="1">
    <source>
        <dbReference type="ARBA" id="ARBA00022737"/>
    </source>
</evidence>
<protein>
    <recommendedName>
        <fullName evidence="6">Ankyrin repeat-containing domain protein</fullName>
    </recommendedName>
</protein>
<dbReference type="SMART" id="SM00248">
    <property type="entry name" value="ANK"/>
    <property type="match status" value="17"/>
</dbReference>
<dbReference type="OrthoDB" id="341259at2759"/>
<dbReference type="InterPro" id="IPR002110">
    <property type="entry name" value="Ankyrin_rpt"/>
</dbReference>
<evidence type="ECO:0000256" key="3">
    <source>
        <dbReference type="PROSITE-ProRule" id="PRU00023"/>
    </source>
</evidence>
<dbReference type="Proteomes" id="UP001043456">
    <property type="component" value="Unassembled WGS sequence"/>
</dbReference>
<evidence type="ECO:0000313" key="5">
    <source>
        <dbReference type="Proteomes" id="UP001043456"/>
    </source>
</evidence>
<organism evidence="4 5">
    <name type="scientific">Aspergillus pseudoviridinutans</name>
    <dbReference type="NCBI Taxonomy" id="1517512"/>
    <lineage>
        <taxon>Eukaryota</taxon>
        <taxon>Fungi</taxon>
        <taxon>Dikarya</taxon>
        <taxon>Ascomycota</taxon>
        <taxon>Pezizomycotina</taxon>
        <taxon>Eurotiomycetes</taxon>
        <taxon>Eurotiomycetidae</taxon>
        <taxon>Eurotiales</taxon>
        <taxon>Aspergillaceae</taxon>
        <taxon>Aspergillus</taxon>
        <taxon>Aspergillus subgen. Fumigati</taxon>
    </lineage>
</organism>
<dbReference type="SUPFAM" id="SSF48403">
    <property type="entry name" value="Ankyrin repeat"/>
    <property type="match status" value="2"/>
</dbReference>
<sequence length="714" mass="79719">MAKEHSGGRQQNSCYSKDTNVLPLGITDQTDILEKMTVLDLPIEMLLSIAEEFDSSRDILSFARVNKRAYGLLRSALYKFNIQQQNASALHWAACNGRPLMAKMMLQRYLYDVNAVYCSNTPLIYAVFHGSTTVAHILLANRHIDVNFQNKRGQCALWWAARRGGTDIVERLLQRDDVQVDNRDLKDRLTPLGVAVLKGHERIARHLLNTGRVDVNARNRQRRTPIFHALSRDDRTITEMLLADESVDLSCQDVCGRTPLMYSVLKGRTELTKLLLGHSRPYVDVRDSKDLTALWYAVRMGNEEIVQHLLEGHSTLLRDANHGIGGEQALLCLAAYLGKDKMVQLFLDHGWDVNEVDAQGRTPLHLAAQQGHFLVAQVLLNRPQINLRAQEQWGSTALHEAAKRGHLAVIELLLAKPGIAINIEDVNGAHPLWWATKGRHNDVAARLLDEPNISVNAIGKFEAPEPDSSTCLHHAVQAGAMEIVRKLLAVRALNPNVGDHQKWTPLCWAANQGNVEMVELLLTRPDIRVNGVEGKEAPPLCLAAREGQIQVVRRLLQWPGIDINQQWGAYLPPLLAAITNGHSNVAMYLLGCGKRLDVNAQTYAKESALSLAARQGDLQVVESLLRDYRTDCKSVDDRGRTALWWAAHTGQKPIVERLLADDRVLIDVADDEGIDALNAARRQYHFNTARLLRAHRPGHHSSSDGFRHPATSIS</sequence>
<dbReference type="Pfam" id="PF13637">
    <property type="entry name" value="Ank_4"/>
    <property type="match status" value="1"/>
</dbReference>
<keyword evidence="1" id="KW-0677">Repeat</keyword>
<dbReference type="AlphaFoldDB" id="A0A9P3BRM9"/>
<dbReference type="PROSITE" id="PS50297">
    <property type="entry name" value="ANK_REP_REGION"/>
    <property type="match status" value="2"/>
</dbReference>
<gene>
    <name evidence="4" type="ORF">Asppvi_002052</name>
</gene>
<keyword evidence="2 3" id="KW-0040">ANK repeat</keyword>
<evidence type="ECO:0008006" key="6">
    <source>
        <dbReference type="Google" id="ProtNLM"/>
    </source>
</evidence>
<reference evidence="4 5" key="1">
    <citation type="submission" date="2018-10" db="EMBL/GenBank/DDBJ databases">
        <title>Pan-genome distribution and transcriptional activeness of fungal secondary metabolism genes in Aspergillus section Fumigati.</title>
        <authorList>
            <person name="Takahashi H."/>
            <person name="Umemura M."/>
            <person name="Ninomiya A."/>
            <person name="Kusuya Y."/>
            <person name="Urayama S."/>
            <person name="Shimizu M."/>
            <person name="Watanabe A."/>
            <person name="Kamei K."/>
            <person name="Yaguchi T."/>
            <person name="Hagiwara D."/>
        </authorList>
    </citation>
    <scope>NUCLEOTIDE SEQUENCE [LARGE SCALE GENOMIC DNA]</scope>
    <source>
        <strain evidence="4 5">IFM 55266</strain>
    </source>
</reference>
<dbReference type="PANTHER" id="PTHR24198:SF165">
    <property type="entry name" value="ANKYRIN REPEAT-CONTAINING PROTEIN-RELATED"/>
    <property type="match status" value="1"/>
</dbReference>
<feature type="repeat" description="ANK" evidence="3">
    <location>
        <begin position="359"/>
        <end position="382"/>
    </location>
</feature>
<dbReference type="Pfam" id="PF12796">
    <property type="entry name" value="Ank_2"/>
    <property type="match status" value="5"/>
</dbReference>
<dbReference type="GeneID" id="67000664"/>
<feature type="repeat" description="ANK" evidence="3">
    <location>
        <begin position="393"/>
        <end position="426"/>
    </location>
</feature>
<dbReference type="EMBL" id="BHVY01000014">
    <property type="protein sequence ID" value="GIJ92774.1"/>
    <property type="molecule type" value="Genomic_DNA"/>
</dbReference>
<dbReference type="PROSITE" id="PS50088">
    <property type="entry name" value="ANK_REPEAT"/>
    <property type="match status" value="2"/>
</dbReference>
<evidence type="ECO:0000256" key="2">
    <source>
        <dbReference type="ARBA" id="ARBA00023043"/>
    </source>
</evidence>
<evidence type="ECO:0000313" key="4">
    <source>
        <dbReference type="EMBL" id="GIJ92774.1"/>
    </source>
</evidence>
<accession>A0A9P3BRM9</accession>
<dbReference type="InterPro" id="IPR036770">
    <property type="entry name" value="Ankyrin_rpt-contain_sf"/>
</dbReference>
<dbReference type="PANTHER" id="PTHR24198">
    <property type="entry name" value="ANKYRIN REPEAT AND PROTEIN KINASE DOMAIN-CONTAINING PROTEIN"/>
    <property type="match status" value="1"/>
</dbReference>
<keyword evidence="5" id="KW-1185">Reference proteome</keyword>
<dbReference type="Pfam" id="PF00023">
    <property type="entry name" value="Ank"/>
    <property type="match status" value="3"/>
</dbReference>
<name>A0A9P3BRM9_9EURO</name>
<dbReference type="RefSeq" id="XP_043163520.1">
    <property type="nucleotide sequence ID" value="XM_043307585.1"/>
</dbReference>